<reference evidence="1" key="1">
    <citation type="journal article" date="2020" name="Stud. Mycol.">
        <title>101 Dothideomycetes genomes: a test case for predicting lifestyles and emergence of pathogens.</title>
        <authorList>
            <person name="Haridas S."/>
            <person name="Albert R."/>
            <person name="Binder M."/>
            <person name="Bloem J."/>
            <person name="Labutti K."/>
            <person name="Salamov A."/>
            <person name="Andreopoulos B."/>
            <person name="Baker S."/>
            <person name="Barry K."/>
            <person name="Bills G."/>
            <person name="Bluhm B."/>
            <person name="Cannon C."/>
            <person name="Castanera R."/>
            <person name="Culley D."/>
            <person name="Daum C."/>
            <person name="Ezra D."/>
            <person name="Gonzalez J."/>
            <person name="Henrissat B."/>
            <person name="Kuo A."/>
            <person name="Liang C."/>
            <person name="Lipzen A."/>
            <person name="Lutzoni F."/>
            <person name="Magnuson J."/>
            <person name="Mondo S."/>
            <person name="Nolan M."/>
            <person name="Ohm R."/>
            <person name="Pangilinan J."/>
            <person name="Park H.-J."/>
            <person name="Ramirez L."/>
            <person name="Alfaro M."/>
            <person name="Sun H."/>
            <person name="Tritt A."/>
            <person name="Yoshinaga Y."/>
            <person name="Zwiers L.-H."/>
            <person name="Turgeon B."/>
            <person name="Goodwin S."/>
            <person name="Spatafora J."/>
            <person name="Crous P."/>
            <person name="Grigoriev I."/>
        </authorList>
    </citation>
    <scope>NUCLEOTIDE SEQUENCE</scope>
    <source>
        <strain evidence="1">HMLAC05119</strain>
    </source>
</reference>
<organism evidence="1 2">
    <name type="scientific">Ampelomyces quisqualis</name>
    <name type="common">Powdery mildew agent</name>
    <dbReference type="NCBI Taxonomy" id="50730"/>
    <lineage>
        <taxon>Eukaryota</taxon>
        <taxon>Fungi</taxon>
        <taxon>Dikarya</taxon>
        <taxon>Ascomycota</taxon>
        <taxon>Pezizomycotina</taxon>
        <taxon>Dothideomycetes</taxon>
        <taxon>Pleosporomycetidae</taxon>
        <taxon>Pleosporales</taxon>
        <taxon>Pleosporineae</taxon>
        <taxon>Phaeosphaeriaceae</taxon>
        <taxon>Ampelomyces</taxon>
    </lineage>
</organism>
<name>A0A6A5R362_AMPQU</name>
<dbReference type="PANTHER" id="PTHR42085:SF1">
    <property type="entry name" value="F-BOX DOMAIN-CONTAINING PROTEIN"/>
    <property type="match status" value="1"/>
</dbReference>
<dbReference type="PANTHER" id="PTHR42085">
    <property type="entry name" value="F-BOX DOMAIN-CONTAINING PROTEIN"/>
    <property type="match status" value="1"/>
</dbReference>
<dbReference type="AlphaFoldDB" id="A0A6A5R362"/>
<sequence>MSLVASAVLASARVDNDGESITQQNQVNSPLLRLPSEIRNQIYEYVFHGVQVKVRKPGIHPRRIQRYQPACSLLFACRQTRNEARPSFHAAATFKFGYKVYSKGALQLYGVDEFFHLDLDTRKGVQKISIPKIGMERIYSIMIYHCRIPYLELFQCLRGVFPALKHVHTTWNIDPNSTDDTTLLRDVARDFFEKYDIELHARPPPDDDNGYFSGLEYDEIFD</sequence>
<evidence type="ECO:0000313" key="1">
    <source>
        <dbReference type="EMBL" id="KAF1921839.1"/>
    </source>
</evidence>
<proteinExistence type="predicted"/>
<gene>
    <name evidence="1" type="ORF">BDU57DRAFT_545234</name>
</gene>
<dbReference type="OrthoDB" id="3645052at2759"/>
<evidence type="ECO:0008006" key="3">
    <source>
        <dbReference type="Google" id="ProtNLM"/>
    </source>
</evidence>
<protein>
    <recommendedName>
        <fullName evidence="3">F-box domain-containing protein</fullName>
    </recommendedName>
</protein>
<evidence type="ECO:0000313" key="2">
    <source>
        <dbReference type="Proteomes" id="UP000800096"/>
    </source>
</evidence>
<dbReference type="InterPro" id="IPR038883">
    <property type="entry name" value="AN11006-like"/>
</dbReference>
<keyword evidence="2" id="KW-1185">Reference proteome</keyword>
<accession>A0A6A5R362</accession>
<dbReference type="Proteomes" id="UP000800096">
    <property type="component" value="Unassembled WGS sequence"/>
</dbReference>
<dbReference type="EMBL" id="ML979132">
    <property type="protein sequence ID" value="KAF1921839.1"/>
    <property type="molecule type" value="Genomic_DNA"/>
</dbReference>